<reference evidence="2" key="2">
    <citation type="journal article" date="2023" name="Science">
        <title>Genomic signatures of disease resistance in endangered staghorn corals.</title>
        <authorList>
            <person name="Vollmer S.V."/>
            <person name="Selwyn J.D."/>
            <person name="Despard B.A."/>
            <person name="Roesel C.L."/>
        </authorList>
    </citation>
    <scope>NUCLEOTIDE SEQUENCE</scope>
    <source>
        <strain evidence="2">K2</strain>
    </source>
</reference>
<evidence type="ECO:0000313" key="3">
    <source>
        <dbReference type="Proteomes" id="UP001249851"/>
    </source>
</evidence>
<feature type="compositionally biased region" description="Polar residues" evidence="1">
    <location>
        <begin position="330"/>
        <end position="340"/>
    </location>
</feature>
<feature type="non-terminal residue" evidence="2">
    <location>
        <position position="1"/>
    </location>
</feature>
<sequence length="518" mass="57700">ECAREDENALGERTCYRIIEVSSASKQKSLQGLDNTATAGTEAFELLESLVGQLSSNGAGAEWGRQMVEALRSGKLYLKDCQNIKMVLEGVREKIEDEKLDLTYDQLIHLANHPDCQCTTTSMYGFKIHTYIVVLDSCKQNWFAVSCILGEVLSVVKASHPTVTQAKVRSENPGCYHCTALLTTINSSSNRSGIEVKRYDFSEPQAGKDLCDGNIAPCKERLRNYVSENHNIENARDIKEALESPPAMDCTREAVCKIDSSKVCPSMANNKITGILRFNIFSYDEAGVRVWQAYGIGEGVYFDEFEAKLKARGDGEWSAAVEKQRKQAKPRSNGNTTDPGSTYSCLDPACILTFDSIQDAEDHMDTGEHVFTPENEKIYDTVKRQWAAVSTTVKGKNEKIGEAAYGDGQGSGATKGWALKKQKAAVRILPDVKSYLTHVFNEGTRQDKAKLAVIAEEIKRKFSREEWLETQTIKGFFFCLAEEQKGQVVEEEFFDADGQESRALEREALLQELVDETQ</sequence>
<evidence type="ECO:0000313" key="2">
    <source>
        <dbReference type="EMBL" id="KAK2561947.1"/>
    </source>
</evidence>
<organism evidence="2 3">
    <name type="scientific">Acropora cervicornis</name>
    <name type="common">Staghorn coral</name>
    <dbReference type="NCBI Taxonomy" id="6130"/>
    <lineage>
        <taxon>Eukaryota</taxon>
        <taxon>Metazoa</taxon>
        <taxon>Cnidaria</taxon>
        <taxon>Anthozoa</taxon>
        <taxon>Hexacorallia</taxon>
        <taxon>Scleractinia</taxon>
        <taxon>Astrocoeniina</taxon>
        <taxon>Acroporidae</taxon>
        <taxon>Acropora</taxon>
    </lineage>
</organism>
<dbReference type="PANTHER" id="PTHR33845">
    <property type="entry name" value="C2H2-TYPE DOMAIN-CONTAINING PROTEIN"/>
    <property type="match status" value="1"/>
</dbReference>
<comment type="caution">
    <text evidence="2">The sequence shown here is derived from an EMBL/GenBank/DDBJ whole genome shotgun (WGS) entry which is preliminary data.</text>
</comment>
<keyword evidence="3" id="KW-1185">Reference proteome</keyword>
<gene>
    <name evidence="2" type="ORF">P5673_015368</name>
</gene>
<accession>A0AAD9V5L5</accession>
<evidence type="ECO:0008006" key="4">
    <source>
        <dbReference type="Google" id="ProtNLM"/>
    </source>
</evidence>
<name>A0AAD9V5L5_ACRCE</name>
<feature type="region of interest" description="Disordered" evidence="1">
    <location>
        <begin position="320"/>
        <end position="340"/>
    </location>
</feature>
<dbReference type="EMBL" id="JARQWQ010000031">
    <property type="protein sequence ID" value="KAK2561947.1"/>
    <property type="molecule type" value="Genomic_DNA"/>
</dbReference>
<proteinExistence type="predicted"/>
<protein>
    <recommendedName>
        <fullName evidence="4">C2H2-type domain-containing protein</fullName>
    </recommendedName>
</protein>
<dbReference type="AlphaFoldDB" id="A0AAD9V5L5"/>
<dbReference type="PANTHER" id="PTHR33845:SF1">
    <property type="entry name" value="C2H2-TYPE DOMAIN-CONTAINING PROTEIN"/>
    <property type="match status" value="1"/>
</dbReference>
<dbReference type="Proteomes" id="UP001249851">
    <property type="component" value="Unassembled WGS sequence"/>
</dbReference>
<reference evidence="2" key="1">
    <citation type="journal article" date="2023" name="G3 (Bethesda)">
        <title>Whole genome assembly and annotation of the endangered Caribbean coral Acropora cervicornis.</title>
        <authorList>
            <person name="Selwyn J.D."/>
            <person name="Vollmer S.V."/>
        </authorList>
    </citation>
    <scope>NUCLEOTIDE SEQUENCE</scope>
    <source>
        <strain evidence="2">K2</strain>
    </source>
</reference>
<evidence type="ECO:0000256" key="1">
    <source>
        <dbReference type="SAM" id="MobiDB-lite"/>
    </source>
</evidence>